<feature type="non-terminal residue" evidence="7">
    <location>
        <position position="1"/>
    </location>
</feature>
<dbReference type="AlphaFoldDB" id="A0A8J5JJM8"/>
<evidence type="ECO:0000256" key="1">
    <source>
        <dbReference type="ARBA" id="ARBA00004141"/>
    </source>
</evidence>
<feature type="transmembrane region" description="Helical" evidence="6">
    <location>
        <begin position="173"/>
        <end position="194"/>
    </location>
</feature>
<dbReference type="EMBL" id="JAHLQT010033239">
    <property type="protein sequence ID" value="KAG7159372.1"/>
    <property type="molecule type" value="Genomic_DNA"/>
</dbReference>
<evidence type="ECO:0000313" key="8">
    <source>
        <dbReference type="Proteomes" id="UP000747542"/>
    </source>
</evidence>
<gene>
    <name evidence="7" type="primary">osta-3-L</name>
    <name evidence="7" type="ORF">Hamer_G022807</name>
</gene>
<dbReference type="PANTHER" id="PTHR23423">
    <property type="entry name" value="ORGANIC SOLUTE TRANSPORTER-RELATED"/>
    <property type="match status" value="1"/>
</dbReference>
<name>A0A8J5JJM8_HOMAM</name>
<evidence type="ECO:0000313" key="7">
    <source>
        <dbReference type="EMBL" id="KAG7159372.1"/>
    </source>
</evidence>
<evidence type="ECO:0000256" key="6">
    <source>
        <dbReference type="SAM" id="Phobius"/>
    </source>
</evidence>
<sequence>MSSDILSREINSTEVPTSSESECEDGYLPTVAEYREALDGYHTTMVVGGSILTVVLYALFLEQIVFIVRNVNKIFRRHIIWITSVYPFMTMMSVISIVIPRAETYTKAIKVTYMSAGISHFMDLTTLMFGSEKVMLHELQRSRFNLKVGPLCCCCFCFPSPKVTKSQLTVVRWLVWQQPYSQALYFMILLLWSTAESKEDGTIDPNSNYLWLCILDFLSFFCGIYALNVISILCRGHLDHYSYVYHNLDFLTRNPVHVEPSRQEKKQSISYLSGAQLHVSLSLSDDQLKETSGYGDLAMTVSQEPHSGYSPFHLDDCCV</sequence>
<dbReference type="InterPro" id="IPR005178">
    <property type="entry name" value="Ostalpha/TMEM184C"/>
</dbReference>
<evidence type="ECO:0000256" key="3">
    <source>
        <dbReference type="ARBA" id="ARBA00022989"/>
    </source>
</evidence>
<accession>A0A8J5JJM8</accession>
<dbReference type="GO" id="GO:0016020">
    <property type="term" value="C:membrane"/>
    <property type="evidence" value="ECO:0007669"/>
    <property type="project" value="UniProtKB-SubCell"/>
</dbReference>
<comment type="subcellular location">
    <subcellularLocation>
        <location evidence="1">Membrane</location>
        <topology evidence="1">Multi-pass membrane protein</topology>
    </subcellularLocation>
</comment>
<feature type="transmembrane region" description="Helical" evidence="6">
    <location>
        <begin position="79"/>
        <end position="99"/>
    </location>
</feature>
<keyword evidence="4 6" id="KW-0472">Membrane</keyword>
<keyword evidence="8" id="KW-1185">Reference proteome</keyword>
<organism evidence="7 8">
    <name type="scientific">Homarus americanus</name>
    <name type="common">American lobster</name>
    <dbReference type="NCBI Taxonomy" id="6706"/>
    <lineage>
        <taxon>Eukaryota</taxon>
        <taxon>Metazoa</taxon>
        <taxon>Ecdysozoa</taxon>
        <taxon>Arthropoda</taxon>
        <taxon>Crustacea</taxon>
        <taxon>Multicrustacea</taxon>
        <taxon>Malacostraca</taxon>
        <taxon>Eumalacostraca</taxon>
        <taxon>Eucarida</taxon>
        <taxon>Decapoda</taxon>
        <taxon>Pleocyemata</taxon>
        <taxon>Astacidea</taxon>
        <taxon>Nephropoidea</taxon>
        <taxon>Nephropidae</taxon>
        <taxon>Homarus</taxon>
    </lineage>
</organism>
<feature type="compositionally biased region" description="Polar residues" evidence="5">
    <location>
        <begin position="1"/>
        <end position="20"/>
    </location>
</feature>
<dbReference type="Pfam" id="PF03619">
    <property type="entry name" value="Solute_trans_a"/>
    <property type="match status" value="1"/>
</dbReference>
<comment type="caution">
    <text evidence="7">The sequence shown here is derived from an EMBL/GenBank/DDBJ whole genome shotgun (WGS) entry which is preliminary data.</text>
</comment>
<evidence type="ECO:0000256" key="5">
    <source>
        <dbReference type="SAM" id="MobiDB-lite"/>
    </source>
</evidence>
<evidence type="ECO:0000256" key="4">
    <source>
        <dbReference type="ARBA" id="ARBA00023136"/>
    </source>
</evidence>
<dbReference type="Proteomes" id="UP000747542">
    <property type="component" value="Unassembled WGS sequence"/>
</dbReference>
<protein>
    <submittedName>
        <fullName evidence="7">Organic solute transporter alpha-like protein 3-like</fullName>
    </submittedName>
</protein>
<dbReference type="SMART" id="SM01417">
    <property type="entry name" value="Solute_trans_a"/>
    <property type="match status" value="1"/>
</dbReference>
<reference evidence="7" key="1">
    <citation type="journal article" date="2021" name="Sci. Adv.">
        <title>The American lobster genome reveals insights on longevity, neural, and immune adaptations.</title>
        <authorList>
            <person name="Polinski J.M."/>
            <person name="Zimin A.V."/>
            <person name="Clark K.F."/>
            <person name="Kohn A.B."/>
            <person name="Sadowski N."/>
            <person name="Timp W."/>
            <person name="Ptitsyn A."/>
            <person name="Khanna P."/>
            <person name="Romanova D.Y."/>
            <person name="Williams P."/>
            <person name="Greenwood S.J."/>
            <person name="Moroz L.L."/>
            <person name="Walt D.R."/>
            <person name="Bodnar A.G."/>
        </authorList>
    </citation>
    <scope>NUCLEOTIDE SEQUENCE</scope>
    <source>
        <strain evidence="7">GMGI-L3</strain>
    </source>
</reference>
<proteinExistence type="predicted"/>
<keyword evidence="3 6" id="KW-1133">Transmembrane helix</keyword>
<evidence type="ECO:0000256" key="2">
    <source>
        <dbReference type="ARBA" id="ARBA00022692"/>
    </source>
</evidence>
<feature type="transmembrane region" description="Helical" evidence="6">
    <location>
        <begin position="209"/>
        <end position="233"/>
    </location>
</feature>
<feature type="transmembrane region" description="Helical" evidence="6">
    <location>
        <begin position="45"/>
        <end position="67"/>
    </location>
</feature>
<keyword evidence="2 6" id="KW-0812">Transmembrane</keyword>
<feature type="region of interest" description="Disordered" evidence="5">
    <location>
        <begin position="1"/>
        <end position="21"/>
    </location>
</feature>